<evidence type="ECO:0000313" key="3">
    <source>
        <dbReference type="Proteomes" id="UP000027318"/>
    </source>
</evidence>
<keyword evidence="3" id="KW-1185">Reference proteome</keyword>
<dbReference type="OrthoDB" id="6119037at2"/>
<dbReference type="NCBIfam" id="TIGR02532">
    <property type="entry name" value="IV_pilin_GFxxxE"/>
    <property type="match status" value="1"/>
</dbReference>
<name>A0A063Y4K6_9GAMM</name>
<evidence type="ECO:0000259" key="1">
    <source>
        <dbReference type="Pfam" id="PF22150"/>
    </source>
</evidence>
<dbReference type="Proteomes" id="UP000027318">
    <property type="component" value="Unassembled WGS sequence"/>
</dbReference>
<dbReference type="InterPro" id="IPR012902">
    <property type="entry name" value="N_methyl_site"/>
</dbReference>
<sequence>MNIMNTFKSRNQQGVSLIEILIALVILSVGLLGMAGLQARTLSLNHSAYQRTQAVNLSYDITDRMRANRRAALDGDYQLAIDAANPAGNSVPAQDLREWRQIIQATLPSGNSSVAMNGTTVTVIVQWDDSRGTEALQSFAMVTDL</sequence>
<dbReference type="EMBL" id="JMSZ01000024">
    <property type="protein sequence ID" value="KDE39706.1"/>
    <property type="molecule type" value="Genomic_DNA"/>
</dbReference>
<dbReference type="Pfam" id="PF07963">
    <property type="entry name" value="N_methyl"/>
    <property type="match status" value="1"/>
</dbReference>
<protein>
    <submittedName>
        <fullName evidence="2">Type IV fimbrial biogenesis protein PilV</fullName>
    </submittedName>
</protein>
<dbReference type="AlphaFoldDB" id="A0A063Y4K6"/>
<evidence type="ECO:0000313" key="2">
    <source>
        <dbReference type="EMBL" id="KDE39706.1"/>
    </source>
</evidence>
<comment type="caution">
    <text evidence="2">The sequence shown here is derived from an EMBL/GenBank/DDBJ whole genome shotgun (WGS) entry which is preliminary data.</text>
</comment>
<gene>
    <name evidence="2" type="ORF">ADINL_1746</name>
</gene>
<organism evidence="2 3">
    <name type="scientific">Nitrincola lacisaponensis</name>
    <dbReference type="NCBI Taxonomy" id="267850"/>
    <lineage>
        <taxon>Bacteria</taxon>
        <taxon>Pseudomonadati</taxon>
        <taxon>Pseudomonadota</taxon>
        <taxon>Gammaproteobacteria</taxon>
        <taxon>Oceanospirillales</taxon>
        <taxon>Oceanospirillaceae</taxon>
        <taxon>Nitrincola</taxon>
    </lineage>
</organism>
<dbReference type="NCBIfam" id="TIGR02523">
    <property type="entry name" value="type_IV_pilV"/>
    <property type="match status" value="1"/>
</dbReference>
<feature type="domain" description="Type IV pilin Tt1218-like" evidence="1">
    <location>
        <begin position="37"/>
        <end position="84"/>
    </location>
</feature>
<proteinExistence type="predicted"/>
<dbReference type="Pfam" id="PF22150">
    <property type="entry name" value="Tt1218-like"/>
    <property type="match status" value="1"/>
</dbReference>
<accession>A0A063Y4K6</accession>
<dbReference type="InterPro" id="IPR054402">
    <property type="entry name" value="Tt1218-like_dom"/>
</dbReference>
<dbReference type="InterPro" id="IPR013362">
    <property type="entry name" value="Pilus_4_PilV"/>
</dbReference>
<reference evidence="2 3" key="1">
    <citation type="journal article" date="2005" name="Int. J. Syst. Evol. Microbiol.">
        <title>Nitrincola lacisaponensis gen. nov., sp. nov., a novel alkaliphilic bacterium isolated from an alkaline, saline lake.</title>
        <authorList>
            <person name="Dimitriu P.A."/>
            <person name="Shukla S.K."/>
            <person name="Conradt J."/>
            <person name="Marquez M.C."/>
            <person name="Ventosa A."/>
            <person name="Maglia A."/>
            <person name="Peyton B.M."/>
            <person name="Pinkart H.C."/>
            <person name="Mormile M.R."/>
        </authorList>
    </citation>
    <scope>NUCLEOTIDE SEQUENCE [LARGE SCALE GENOMIC DNA]</scope>
    <source>
        <strain evidence="2 3">4CA</strain>
    </source>
</reference>
<dbReference type="STRING" id="267850.ADINL_1746"/>